<dbReference type="HOGENOM" id="CLU_752829_0_0_1"/>
<dbReference type="InterPro" id="IPR015943">
    <property type="entry name" value="WD40/YVTN_repeat-like_dom_sf"/>
</dbReference>
<dbReference type="OrthoDB" id="9822052at2759"/>
<dbReference type="EMBL" id="AMQN01008981">
    <property type="status" value="NOT_ANNOTATED_CDS"/>
    <property type="molecule type" value="Genomic_DNA"/>
</dbReference>
<keyword evidence="3" id="KW-1185">Reference proteome</keyword>
<dbReference type="EMBL" id="KB304303">
    <property type="protein sequence ID" value="ELU02150.1"/>
    <property type="molecule type" value="Genomic_DNA"/>
</dbReference>
<accession>R7U707</accession>
<gene>
    <name evidence="1" type="ORF">CAPTEDRAFT_209253</name>
</gene>
<proteinExistence type="predicted"/>
<name>R7U707_CAPTE</name>
<protein>
    <submittedName>
        <fullName evidence="1 2">Uncharacterized protein</fullName>
    </submittedName>
</protein>
<dbReference type="InterPro" id="IPR036322">
    <property type="entry name" value="WD40_repeat_dom_sf"/>
</dbReference>
<dbReference type="STRING" id="283909.R7U707"/>
<reference evidence="1 3" key="2">
    <citation type="journal article" date="2013" name="Nature">
        <title>Insights into bilaterian evolution from three spiralian genomes.</title>
        <authorList>
            <person name="Simakov O."/>
            <person name="Marletaz F."/>
            <person name="Cho S.J."/>
            <person name="Edsinger-Gonzales E."/>
            <person name="Havlak P."/>
            <person name="Hellsten U."/>
            <person name="Kuo D.H."/>
            <person name="Larsson T."/>
            <person name="Lv J."/>
            <person name="Arendt D."/>
            <person name="Savage R."/>
            <person name="Osoegawa K."/>
            <person name="de Jong P."/>
            <person name="Grimwood J."/>
            <person name="Chapman J.A."/>
            <person name="Shapiro H."/>
            <person name="Aerts A."/>
            <person name="Otillar R.P."/>
            <person name="Terry A.Y."/>
            <person name="Boore J.L."/>
            <person name="Grigoriev I.V."/>
            <person name="Lindberg D.R."/>
            <person name="Seaver E.C."/>
            <person name="Weisblat D.A."/>
            <person name="Putnam N.H."/>
            <person name="Rokhsar D.S."/>
        </authorList>
    </citation>
    <scope>NUCLEOTIDE SEQUENCE</scope>
    <source>
        <strain evidence="1 3">I ESC-2004</strain>
    </source>
</reference>
<organism evidence="1">
    <name type="scientific">Capitella teleta</name>
    <name type="common">Polychaete worm</name>
    <dbReference type="NCBI Taxonomy" id="283909"/>
    <lineage>
        <taxon>Eukaryota</taxon>
        <taxon>Metazoa</taxon>
        <taxon>Spiralia</taxon>
        <taxon>Lophotrochozoa</taxon>
        <taxon>Annelida</taxon>
        <taxon>Polychaeta</taxon>
        <taxon>Sedentaria</taxon>
        <taxon>Scolecida</taxon>
        <taxon>Capitellidae</taxon>
        <taxon>Capitella</taxon>
    </lineage>
</organism>
<dbReference type="PANTHER" id="PTHR46947">
    <property type="entry name" value="WD REPEAT-CONTAINING PROTEIN 73"/>
    <property type="match status" value="1"/>
</dbReference>
<evidence type="ECO:0000313" key="2">
    <source>
        <dbReference type="EnsemblMetazoa" id="CapteP209253"/>
    </source>
</evidence>
<reference evidence="2" key="3">
    <citation type="submission" date="2015-06" db="UniProtKB">
        <authorList>
            <consortium name="EnsemblMetazoa"/>
        </authorList>
    </citation>
    <scope>IDENTIFICATION</scope>
</reference>
<dbReference type="Proteomes" id="UP000014760">
    <property type="component" value="Unassembled WGS sequence"/>
</dbReference>
<dbReference type="GO" id="GO:0005829">
    <property type="term" value="C:cytosol"/>
    <property type="evidence" value="ECO:0007669"/>
    <property type="project" value="TreeGrafter"/>
</dbReference>
<dbReference type="InterPro" id="IPR042795">
    <property type="entry name" value="Wdr73"/>
</dbReference>
<dbReference type="SUPFAM" id="SSF50978">
    <property type="entry name" value="WD40 repeat-like"/>
    <property type="match status" value="1"/>
</dbReference>
<dbReference type="PANTHER" id="PTHR46947:SF1">
    <property type="entry name" value="WD REPEAT-CONTAINING PROTEIN 73"/>
    <property type="match status" value="1"/>
</dbReference>
<dbReference type="GO" id="GO:0000922">
    <property type="term" value="C:spindle pole"/>
    <property type="evidence" value="ECO:0007669"/>
    <property type="project" value="TreeGrafter"/>
</dbReference>
<sequence>MLMVGELMVYAGREFHAVMMRCHKAVEWGVQTGEAYSRVLLESVGGNIWVDGVAFCVVSKKEAWADGGVRKVIDEDREEYGAKYEDLHMYELQHPSPVLEWIDDHHVCIACHLPGGRTEIQELSLPLKLLAEEGKSLSKDRDFKVISGGFNVGCITGVKHLEGERKIITAEAGSNSVALWTLGDGSSGGLIQKVRTFTNSCPQIYKDHCAVLAVNSSQVAFGSSVNDLCVADTQHHQLVFSRTGVHFLEPSVLMIGFKHSHQISLIDIRTKLQPEDISPADSNLFYDFSVDGDAVYQVSSNMQLSVRDLRNPSTVVAHHNLKQQTTPGTCVHIQVISDPFAQCNNYSFSSCLGISLTERSSLNIRYAG</sequence>
<dbReference type="Gene3D" id="2.130.10.10">
    <property type="entry name" value="YVTN repeat-like/Quinoprotein amine dehydrogenase"/>
    <property type="match status" value="1"/>
</dbReference>
<dbReference type="GO" id="GO:0031122">
    <property type="term" value="P:cytoplasmic microtubule organization"/>
    <property type="evidence" value="ECO:0007669"/>
    <property type="project" value="TreeGrafter"/>
</dbReference>
<dbReference type="EnsemblMetazoa" id="CapteT209253">
    <property type="protein sequence ID" value="CapteP209253"/>
    <property type="gene ID" value="CapteG209253"/>
</dbReference>
<evidence type="ECO:0000313" key="1">
    <source>
        <dbReference type="EMBL" id="ELU02150.1"/>
    </source>
</evidence>
<evidence type="ECO:0000313" key="3">
    <source>
        <dbReference type="Proteomes" id="UP000014760"/>
    </source>
</evidence>
<dbReference type="OMA" id="HVIFGSH"/>
<reference evidence="3" key="1">
    <citation type="submission" date="2012-12" db="EMBL/GenBank/DDBJ databases">
        <authorList>
            <person name="Hellsten U."/>
            <person name="Grimwood J."/>
            <person name="Chapman J.A."/>
            <person name="Shapiro H."/>
            <person name="Aerts A."/>
            <person name="Otillar R.P."/>
            <person name="Terry A.Y."/>
            <person name="Boore J.L."/>
            <person name="Simakov O."/>
            <person name="Marletaz F."/>
            <person name="Cho S.-J."/>
            <person name="Edsinger-Gonzales E."/>
            <person name="Havlak P."/>
            <person name="Kuo D.-H."/>
            <person name="Larsson T."/>
            <person name="Lv J."/>
            <person name="Arendt D."/>
            <person name="Savage R."/>
            <person name="Osoegawa K."/>
            <person name="de Jong P."/>
            <person name="Lindberg D.R."/>
            <person name="Seaver E.C."/>
            <person name="Weisblat D.A."/>
            <person name="Putnam N.H."/>
            <person name="Grigoriev I.V."/>
            <person name="Rokhsar D.S."/>
        </authorList>
    </citation>
    <scope>NUCLEOTIDE SEQUENCE</scope>
    <source>
        <strain evidence="3">I ESC-2004</strain>
    </source>
</reference>
<dbReference type="AlphaFoldDB" id="R7U707"/>